<keyword evidence="2" id="KW-1185">Reference proteome</keyword>
<evidence type="ECO:0000313" key="1">
    <source>
        <dbReference type="EMBL" id="TCL72298.1"/>
    </source>
</evidence>
<name>A0A4R1RZQ7_HYDET</name>
<dbReference type="RefSeq" id="WP_132013511.1">
    <property type="nucleotide sequence ID" value="NZ_SLUN01000006.1"/>
</dbReference>
<organism evidence="1 2">
    <name type="scientific">Hydrogenispora ethanolica</name>
    <dbReference type="NCBI Taxonomy" id="1082276"/>
    <lineage>
        <taxon>Bacteria</taxon>
        <taxon>Bacillati</taxon>
        <taxon>Bacillota</taxon>
        <taxon>Hydrogenispora</taxon>
    </lineage>
</organism>
<comment type="caution">
    <text evidence="1">The sequence shown here is derived from an EMBL/GenBank/DDBJ whole genome shotgun (WGS) entry which is preliminary data.</text>
</comment>
<reference evidence="1 2" key="1">
    <citation type="submission" date="2019-03" db="EMBL/GenBank/DDBJ databases">
        <title>Genomic Encyclopedia of Type Strains, Phase IV (KMG-IV): sequencing the most valuable type-strain genomes for metagenomic binning, comparative biology and taxonomic classification.</title>
        <authorList>
            <person name="Goeker M."/>
        </authorList>
    </citation>
    <scope>NUCLEOTIDE SEQUENCE [LARGE SCALE GENOMIC DNA]</scope>
    <source>
        <strain evidence="1 2">LX-B</strain>
    </source>
</reference>
<proteinExistence type="predicted"/>
<accession>A0A4R1RZQ7</accession>
<protein>
    <submittedName>
        <fullName evidence="1">Uncharacterized protein</fullName>
    </submittedName>
</protein>
<dbReference type="Proteomes" id="UP000295008">
    <property type="component" value="Unassembled WGS sequence"/>
</dbReference>
<evidence type="ECO:0000313" key="2">
    <source>
        <dbReference type="Proteomes" id="UP000295008"/>
    </source>
</evidence>
<gene>
    <name evidence="1" type="ORF">EDC14_10066</name>
</gene>
<sequence length="106" mass="11373">MYCKHCDRFRSPNAVPLWLREPAALNPAFPALTCVSPWTDKTTPVAGAGTASTDKGPVTTLATLYFVDQQTTAVMALGSWTAEARFRLTVAIGIGDESEAMVRPVS</sequence>
<dbReference type="AlphaFoldDB" id="A0A4R1RZQ7"/>
<dbReference type="EMBL" id="SLUN01000006">
    <property type="protein sequence ID" value="TCL72298.1"/>
    <property type="molecule type" value="Genomic_DNA"/>
</dbReference>